<accession>A0AAD1WL98</accession>
<evidence type="ECO:0000256" key="1">
    <source>
        <dbReference type="SAM" id="MobiDB-lite"/>
    </source>
</evidence>
<evidence type="ECO:0000313" key="3">
    <source>
        <dbReference type="Proteomes" id="UP001295444"/>
    </source>
</evidence>
<keyword evidence="3" id="KW-1185">Reference proteome</keyword>
<dbReference type="EMBL" id="OW240919">
    <property type="protein sequence ID" value="CAH2312806.1"/>
    <property type="molecule type" value="Genomic_DNA"/>
</dbReference>
<dbReference type="AlphaFoldDB" id="A0AAD1WL98"/>
<protein>
    <submittedName>
        <fullName evidence="2">Uncharacterized protein</fullName>
    </submittedName>
</protein>
<dbReference type="Proteomes" id="UP001295444">
    <property type="component" value="Chromosome 08"/>
</dbReference>
<evidence type="ECO:0000313" key="2">
    <source>
        <dbReference type="EMBL" id="CAH2312806.1"/>
    </source>
</evidence>
<name>A0AAD1WL98_PELCU</name>
<gene>
    <name evidence="2" type="ORF">PECUL_23A017033</name>
</gene>
<reference evidence="2" key="1">
    <citation type="submission" date="2022-03" db="EMBL/GenBank/DDBJ databases">
        <authorList>
            <person name="Alioto T."/>
            <person name="Alioto T."/>
            <person name="Gomez Garrido J."/>
        </authorList>
    </citation>
    <scope>NUCLEOTIDE SEQUENCE</scope>
</reference>
<proteinExistence type="predicted"/>
<feature type="region of interest" description="Disordered" evidence="1">
    <location>
        <begin position="37"/>
        <end position="77"/>
    </location>
</feature>
<organism evidence="2 3">
    <name type="scientific">Pelobates cultripes</name>
    <name type="common">Western spadefoot toad</name>
    <dbReference type="NCBI Taxonomy" id="61616"/>
    <lineage>
        <taxon>Eukaryota</taxon>
        <taxon>Metazoa</taxon>
        <taxon>Chordata</taxon>
        <taxon>Craniata</taxon>
        <taxon>Vertebrata</taxon>
        <taxon>Euteleostomi</taxon>
        <taxon>Amphibia</taxon>
        <taxon>Batrachia</taxon>
        <taxon>Anura</taxon>
        <taxon>Pelobatoidea</taxon>
        <taxon>Pelobatidae</taxon>
        <taxon>Pelobates</taxon>
    </lineage>
</organism>
<sequence>MEDTQNPIDLMAVINAAVAASLEKAIAKVLPTASDALKPVGKTYRTREDTEESDDSSRERQRPAKRHWKGEESRKAASKIKTLNYVWSELCERICRQRRHYAGQLPDNY</sequence>